<dbReference type="Proteomes" id="UP000789702">
    <property type="component" value="Unassembled WGS sequence"/>
</dbReference>
<sequence length="72" mass="8458">ETLGFGINGNLLEQTWQKEFYRIGTQIFYVDGMDWAIEFLRCNRFEPTGEYKEIAKYAKSVAIIDIRSESKK</sequence>
<name>A0ACA9Q9C8_9GLOM</name>
<feature type="non-terminal residue" evidence="1">
    <location>
        <position position="72"/>
    </location>
</feature>
<protein>
    <submittedName>
        <fullName evidence="1">6202_t:CDS:1</fullName>
    </submittedName>
</protein>
<evidence type="ECO:0000313" key="1">
    <source>
        <dbReference type="EMBL" id="CAG8741618.1"/>
    </source>
</evidence>
<evidence type="ECO:0000313" key="2">
    <source>
        <dbReference type="Proteomes" id="UP000789702"/>
    </source>
</evidence>
<comment type="caution">
    <text evidence="1">The sequence shown here is derived from an EMBL/GenBank/DDBJ whole genome shotgun (WGS) entry which is preliminary data.</text>
</comment>
<proteinExistence type="predicted"/>
<accession>A0ACA9Q9C8</accession>
<reference evidence="1" key="1">
    <citation type="submission" date="2021-06" db="EMBL/GenBank/DDBJ databases">
        <authorList>
            <person name="Kallberg Y."/>
            <person name="Tangrot J."/>
            <person name="Rosling A."/>
        </authorList>
    </citation>
    <scope>NUCLEOTIDE SEQUENCE</scope>
    <source>
        <strain evidence="1">IL203A</strain>
    </source>
</reference>
<dbReference type="EMBL" id="CAJVPU010041479">
    <property type="protein sequence ID" value="CAG8741618.1"/>
    <property type="molecule type" value="Genomic_DNA"/>
</dbReference>
<keyword evidence="2" id="KW-1185">Reference proteome</keyword>
<gene>
    <name evidence="1" type="ORF">DHETER_LOCUS14085</name>
</gene>
<organism evidence="1 2">
    <name type="scientific">Dentiscutata heterogama</name>
    <dbReference type="NCBI Taxonomy" id="1316150"/>
    <lineage>
        <taxon>Eukaryota</taxon>
        <taxon>Fungi</taxon>
        <taxon>Fungi incertae sedis</taxon>
        <taxon>Mucoromycota</taxon>
        <taxon>Glomeromycotina</taxon>
        <taxon>Glomeromycetes</taxon>
        <taxon>Diversisporales</taxon>
        <taxon>Gigasporaceae</taxon>
        <taxon>Dentiscutata</taxon>
    </lineage>
</organism>
<feature type="non-terminal residue" evidence="1">
    <location>
        <position position="1"/>
    </location>
</feature>